<dbReference type="AlphaFoldDB" id="A0A1X7UA92"/>
<dbReference type="InterPro" id="IPR013766">
    <property type="entry name" value="Thioredoxin_domain"/>
</dbReference>
<reference evidence="10" key="1">
    <citation type="journal article" date="2010" name="Nature">
        <title>The Amphimedon queenslandica genome and the evolution of animal complexity.</title>
        <authorList>
            <person name="Srivastava M."/>
            <person name="Simakov O."/>
            <person name="Chapman J."/>
            <person name="Fahey B."/>
            <person name="Gauthier M.E."/>
            <person name="Mitros T."/>
            <person name="Richards G.S."/>
            <person name="Conaco C."/>
            <person name="Dacre M."/>
            <person name="Hellsten U."/>
            <person name="Larroux C."/>
            <person name="Putnam N.H."/>
            <person name="Stanke M."/>
            <person name="Adamska M."/>
            <person name="Darling A."/>
            <person name="Degnan S.M."/>
            <person name="Oakley T.H."/>
            <person name="Plachetzki D.C."/>
            <person name="Zhai Y."/>
            <person name="Adamski M."/>
            <person name="Calcino A."/>
            <person name="Cummins S.F."/>
            <person name="Goodstein D.M."/>
            <person name="Harris C."/>
            <person name="Jackson D.J."/>
            <person name="Leys S.P."/>
            <person name="Shu S."/>
            <person name="Woodcroft B.J."/>
            <person name="Vervoort M."/>
            <person name="Kosik K.S."/>
            <person name="Manning G."/>
            <person name="Degnan B.M."/>
            <person name="Rokhsar D.S."/>
        </authorList>
    </citation>
    <scope>NUCLEOTIDE SEQUENCE [LARGE SCALE GENOMIC DNA]</scope>
</reference>
<dbReference type="InParanoid" id="A0A1X7UA92"/>
<dbReference type="OrthoDB" id="2996783at2759"/>
<dbReference type="FunFam" id="3.40.30.10:FF:000011">
    <property type="entry name" value="Peroxiredoxin PRX1"/>
    <property type="match status" value="1"/>
</dbReference>
<dbReference type="InterPro" id="IPR000866">
    <property type="entry name" value="AhpC/TSA"/>
</dbReference>
<dbReference type="PROSITE" id="PS51352">
    <property type="entry name" value="THIOREDOXIN_2"/>
    <property type="match status" value="1"/>
</dbReference>
<gene>
    <name evidence="9" type="primary">100631830</name>
</gene>
<dbReference type="Proteomes" id="UP000007879">
    <property type="component" value="Unassembled WGS sequence"/>
</dbReference>
<protein>
    <recommendedName>
        <fullName evidence="8">Thioredoxin domain-containing protein</fullName>
    </recommendedName>
</protein>
<keyword evidence="4 6" id="KW-0676">Redox-active center</keyword>
<evidence type="ECO:0000256" key="2">
    <source>
        <dbReference type="ARBA" id="ARBA00022862"/>
    </source>
</evidence>
<dbReference type="SUPFAM" id="SSF52833">
    <property type="entry name" value="Thioredoxin-like"/>
    <property type="match status" value="1"/>
</dbReference>
<organism evidence="9">
    <name type="scientific">Amphimedon queenslandica</name>
    <name type="common">Sponge</name>
    <dbReference type="NCBI Taxonomy" id="400682"/>
    <lineage>
        <taxon>Eukaryota</taxon>
        <taxon>Metazoa</taxon>
        <taxon>Porifera</taxon>
        <taxon>Demospongiae</taxon>
        <taxon>Heteroscleromorpha</taxon>
        <taxon>Haplosclerida</taxon>
        <taxon>Niphatidae</taxon>
        <taxon>Amphimedon</taxon>
    </lineage>
</organism>
<dbReference type="GO" id="GO:0045454">
    <property type="term" value="P:cell redox homeostasis"/>
    <property type="evidence" value="ECO:0007669"/>
    <property type="project" value="TreeGrafter"/>
</dbReference>
<feature type="active site" description="Cysteine sulfenic acid (-SOH) intermediate; for peroxidase activity" evidence="7">
    <location>
        <position position="45"/>
    </location>
</feature>
<evidence type="ECO:0000313" key="9">
    <source>
        <dbReference type="EnsemblMetazoa" id="Aqu2.1.24376_001"/>
    </source>
</evidence>
<keyword evidence="10" id="KW-1185">Reference proteome</keyword>
<dbReference type="InterPro" id="IPR045020">
    <property type="entry name" value="PRX_1cys"/>
</dbReference>
<dbReference type="InterPro" id="IPR019479">
    <property type="entry name" value="Peroxiredoxin_C"/>
</dbReference>
<evidence type="ECO:0000313" key="10">
    <source>
        <dbReference type="Proteomes" id="UP000007879"/>
    </source>
</evidence>
<feature type="domain" description="Thioredoxin" evidence="8">
    <location>
        <begin position="3"/>
        <end position="165"/>
    </location>
</feature>
<dbReference type="Pfam" id="PF10417">
    <property type="entry name" value="1-cysPrx_C"/>
    <property type="match status" value="1"/>
</dbReference>
<dbReference type="Pfam" id="PF00578">
    <property type="entry name" value="AhpC-TSA"/>
    <property type="match status" value="1"/>
</dbReference>
<dbReference type="EnsemblMetazoa" id="XM_003388555.3">
    <property type="protein sequence ID" value="XP_003388603.1"/>
    <property type="gene ID" value="LOC100631830"/>
</dbReference>
<dbReference type="eggNOG" id="KOG0854">
    <property type="taxonomic scope" value="Eukaryota"/>
</dbReference>
<dbReference type="OMA" id="HGPMNIP"/>
<evidence type="ECO:0000256" key="7">
    <source>
        <dbReference type="PIRSR" id="PIRSR000239-1"/>
    </source>
</evidence>
<dbReference type="GO" id="GO:0005829">
    <property type="term" value="C:cytosol"/>
    <property type="evidence" value="ECO:0007669"/>
    <property type="project" value="TreeGrafter"/>
</dbReference>
<evidence type="ECO:0000256" key="1">
    <source>
        <dbReference type="ARBA" id="ARBA00022559"/>
    </source>
</evidence>
<evidence type="ECO:0000256" key="5">
    <source>
        <dbReference type="ARBA" id="ARBA00025719"/>
    </source>
</evidence>
<dbReference type="GO" id="GO:0051920">
    <property type="term" value="F:peroxiredoxin activity"/>
    <property type="evidence" value="ECO:0007669"/>
    <property type="project" value="InterPro"/>
</dbReference>
<dbReference type="CDD" id="cd03016">
    <property type="entry name" value="PRX_1cys"/>
    <property type="match status" value="1"/>
</dbReference>
<dbReference type="PIRSF" id="PIRSF000239">
    <property type="entry name" value="AHPC"/>
    <property type="match status" value="1"/>
</dbReference>
<dbReference type="GO" id="GO:0005739">
    <property type="term" value="C:mitochondrion"/>
    <property type="evidence" value="ECO:0007669"/>
    <property type="project" value="TreeGrafter"/>
</dbReference>
<dbReference type="InterPro" id="IPR024706">
    <property type="entry name" value="Peroxiredoxin_AhpC-typ"/>
</dbReference>
<evidence type="ECO:0000256" key="4">
    <source>
        <dbReference type="ARBA" id="ARBA00023284"/>
    </source>
</evidence>
<dbReference type="InterPro" id="IPR036249">
    <property type="entry name" value="Thioredoxin-like_sf"/>
</dbReference>
<dbReference type="FunFam" id="3.30.1020.10:FF:000001">
    <property type="entry name" value="1-Cys peroxiredoxin"/>
    <property type="match status" value="1"/>
</dbReference>
<keyword evidence="1 6" id="KW-0575">Peroxidase</keyword>
<name>A0A1X7UA92_AMPQE</name>
<reference evidence="9" key="2">
    <citation type="submission" date="2017-05" db="UniProtKB">
        <authorList>
            <consortium name="EnsemblMetazoa"/>
        </authorList>
    </citation>
    <scope>IDENTIFICATION</scope>
</reference>
<dbReference type="PANTHER" id="PTHR43503">
    <property type="entry name" value="MCG48959-RELATED"/>
    <property type="match status" value="1"/>
</dbReference>
<evidence type="ECO:0000259" key="8">
    <source>
        <dbReference type="PROSITE" id="PS51352"/>
    </source>
</evidence>
<dbReference type="EnsemblMetazoa" id="Aqu2.1.24376_001">
    <property type="protein sequence ID" value="Aqu2.1.24376_001"/>
    <property type="gene ID" value="Aqu2.1.24376"/>
</dbReference>
<dbReference type="KEGG" id="aqu:100631830"/>
<dbReference type="STRING" id="400682.A0A1X7UA92"/>
<keyword evidence="3 6" id="KW-0560">Oxidoreductase</keyword>
<comment type="similarity">
    <text evidence="5">Belongs to the peroxiredoxin family. Prx6 subfamily.</text>
</comment>
<dbReference type="Gene3D" id="3.40.30.10">
    <property type="entry name" value="Glutaredoxin"/>
    <property type="match status" value="1"/>
</dbReference>
<sequence>MPLNLGDAFPNFKADTTEGQIQYYDWLGDKWGVLFSHPADFTPVCTTELGAVAKIVPEFEKRNAKVIAISCDSVEDHKKWIKDIQAYNGLGDNFPYSIISDPKRELAIQLGMVDPEEKDKAGLPMTCRAVFIIGPDKKLKLQILYPATTGRNFDEIIRVLDSLQLTANKKVATPANWTSGGDCMIVPSVSNDDAAKLFPKGFKVADVPSGKPYIRITPQPQ</sequence>
<dbReference type="Gene3D" id="3.30.1020.10">
    <property type="entry name" value="Antioxidant, Horf6, Chain A, domain2"/>
    <property type="match status" value="1"/>
</dbReference>
<comment type="function">
    <text evidence="6">Thiol-specific peroxidase that catalyzes the reduction of hydrogen peroxide and organic hydroperoxides to water and alcohols, respectively.</text>
</comment>
<evidence type="ECO:0000256" key="3">
    <source>
        <dbReference type="ARBA" id="ARBA00023002"/>
    </source>
</evidence>
<proteinExistence type="inferred from homology"/>
<evidence type="ECO:0000256" key="6">
    <source>
        <dbReference type="PIRNR" id="PIRNR000239"/>
    </source>
</evidence>
<keyword evidence="2 6" id="KW-0049">Antioxidant</keyword>
<dbReference type="PANTHER" id="PTHR43503:SF4">
    <property type="entry name" value="PEROXIREDOXIN-6"/>
    <property type="match status" value="1"/>
</dbReference>
<dbReference type="FunCoup" id="A0A1X7UA92">
    <property type="interactions" value="551"/>
</dbReference>
<accession>A0A1X7UA92</accession>